<dbReference type="EMBL" id="CAJNOI010000031">
    <property type="protein sequence ID" value="CAF0882379.1"/>
    <property type="molecule type" value="Genomic_DNA"/>
</dbReference>
<dbReference type="AlphaFoldDB" id="A0A813YCQ0"/>
<sequence length="74" mass="8279">MSTTPKPDKQTTEQSNSISEAEAEDIKMFQATRRTGRRNATVDFSEQLTQVTGSNSTSEVDKMTPHFNSMSIKH</sequence>
<dbReference type="EMBL" id="CAJNOI010003149">
    <property type="protein sequence ID" value="CAF1507258.1"/>
    <property type="molecule type" value="Genomic_DNA"/>
</dbReference>
<name>A0A813YCQ0_9BILA</name>
<gene>
    <name evidence="5" type="ORF">BJG266_LOCUS43516</name>
    <name evidence="2" type="ORF">BJG266_LOCUS9496</name>
    <name evidence="6" type="ORF">QVE165_LOCUS60450</name>
    <name evidence="3" type="ORF">QVE165_LOCUS8611</name>
    <name evidence="4" type="ORF">QVE165_LOCUS8798</name>
</gene>
<evidence type="ECO:0000313" key="7">
    <source>
        <dbReference type="Proteomes" id="UP000663832"/>
    </source>
</evidence>
<evidence type="ECO:0000313" key="4">
    <source>
        <dbReference type="EMBL" id="CAF0888173.1"/>
    </source>
</evidence>
<feature type="region of interest" description="Disordered" evidence="1">
    <location>
        <begin position="1"/>
        <end position="23"/>
    </location>
</feature>
<evidence type="ECO:0000313" key="5">
    <source>
        <dbReference type="EMBL" id="CAF1507258.1"/>
    </source>
</evidence>
<accession>A0A813YCQ0</accession>
<evidence type="ECO:0000313" key="2">
    <source>
        <dbReference type="EMBL" id="CAF0882379.1"/>
    </source>
</evidence>
<evidence type="ECO:0000313" key="6">
    <source>
        <dbReference type="EMBL" id="CAF1646261.1"/>
    </source>
</evidence>
<dbReference type="Proteomes" id="UP000663832">
    <property type="component" value="Unassembled WGS sequence"/>
</dbReference>
<proteinExistence type="predicted"/>
<dbReference type="Proteomes" id="UP000663877">
    <property type="component" value="Unassembled WGS sequence"/>
</dbReference>
<feature type="region of interest" description="Disordered" evidence="1">
    <location>
        <begin position="50"/>
        <end position="74"/>
    </location>
</feature>
<feature type="compositionally biased region" description="Basic and acidic residues" evidence="1">
    <location>
        <begin position="1"/>
        <end position="11"/>
    </location>
</feature>
<protein>
    <submittedName>
        <fullName evidence="2">Uncharacterized protein</fullName>
    </submittedName>
</protein>
<dbReference type="EMBL" id="CAJNOM010003497">
    <property type="protein sequence ID" value="CAF1646261.1"/>
    <property type="molecule type" value="Genomic_DNA"/>
</dbReference>
<dbReference type="OrthoDB" id="10048780at2759"/>
<organism evidence="2 8">
    <name type="scientific">Adineta steineri</name>
    <dbReference type="NCBI Taxonomy" id="433720"/>
    <lineage>
        <taxon>Eukaryota</taxon>
        <taxon>Metazoa</taxon>
        <taxon>Spiralia</taxon>
        <taxon>Gnathifera</taxon>
        <taxon>Rotifera</taxon>
        <taxon>Eurotatoria</taxon>
        <taxon>Bdelloidea</taxon>
        <taxon>Adinetida</taxon>
        <taxon>Adinetidae</taxon>
        <taxon>Adineta</taxon>
    </lineage>
</organism>
<dbReference type="EMBL" id="CAJNOM010000038">
    <property type="protein sequence ID" value="CAF0884686.1"/>
    <property type="molecule type" value="Genomic_DNA"/>
</dbReference>
<evidence type="ECO:0000256" key="1">
    <source>
        <dbReference type="SAM" id="MobiDB-lite"/>
    </source>
</evidence>
<comment type="caution">
    <text evidence="2">The sequence shown here is derived from an EMBL/GenBank/DDBJ whole genome shotgun (WGS) entry which is preliminary data.</text>
</comment>
<evidence type="ECO:0000313" key="8">
    <source>
        <dbReference type="Proteomes" id="UP000663877"/>
    </source>
</evidence>
<evidence type="ECO:0000313" key="3">
    <source>
        <dbReference type="EMBL" id="CAF0884686.1"/>
    </source>
</evidence>
<dbReference type="EMBL" id="CAJNOM010000039">
    <property type="protein sequence ID" value="CAF0888173.1"/>
    <property type="molecule type" value="Genomic_DNA"/>
</dbReference>
<reference evidence="2" key="1">
    <citation type="submission" date="2021-02" db="EMBL/GenBank/DDBJ databases">
        <authorList>
            <person name="Nowell W R."/>
        </authorList>
    </citation>
    <scope>NUCLEOTIDE SEQUENCE</scope>
</reference>
<keyword evidence="7" id="KW-1185">Reference proteome</keyword>